<evidence type="ECO:0000313" key="1">
    <source>
        <dbReference type="EMBL" id="EJW03891.1"/>
    </source>
</evidence>
<accession>J9D7W7</accession>
<dbReference type="VEuPathDB" id="MicrosporidiaDB:EDEG_01819"/>
<reference evidence="2" key="2">
    <citation type="submission" date="2015-07" db="EMBL/GenBank/DDBJ databases">
        <title>Contrasting host-pathogen interactions and genome evolution in two generalist and specialist microsporidian pathogens of mosquitoes.</title>
        <authorList>
            <consortium name="The Broad Institute Genomics Platform"/>
            <consortium name="The Broad Institute Genome Sequencing Center for Infectious Disease"/>
            <person name="Cuomo C.A."/>
            <person name="Sanscrainte N.D."/>
            <person name="Goldberg J.M."/>
            <person name="Heiman D."/>
            <person name="Young S."/>
            <person name="Zeng Q."/>
            <person name="Becnel J.J."/>
            <person name="Birren B.W."/>
        </authorList>
    </citation>
    <scope>NUCLEOTIDE SEQUENCE [LARGE SCALE GENOMIC DNA]</scope>
    <source>
        <strain evidence="2">USNM 41457</strain>
    </source>
</reference>
<evidence type="ECO:0000313" key="2">
    <source>
        <dbReference type="Proteomes" id="UP000003163"/>
    </source>
</evidence>
<dbReference type="EMBL" id="AFBI03000028">
    <property type="protein sequence ID" value="EJW03891.1"/>
    <property type="molecule type" value="Genomic_DNA"/>
</dbReference>
<reference evidence="1 2" key="1">
    <citation type="submission" date="2011-08" db="EMBL/GenBank/DDBJ databases">
        <authorList>
            <person name="Liu Z.J."/>
            <person name="Shi F.L."/>
            <person name="Lu J.Q."/>
            <person name="Li M."/>
            <person name="Wang Z.L."/>
        </authorList>
    </citation>
    <scope>NUCLEOTIDE SEQUENCE [LARGE SCALE GENOMIC DNA]</scope>
    <source>
        <strain evidence="1 2">USNM 41457</strain>
    </source>
</reference>
<dbReference type="SUPFAM" id="SSF64356">
    <property type="entry name" value="SNARE-like"/>
    <property type="match status" value="1"/>
</dbReference>
<dbReference type="Pfam" id="PF04628">
    <property type="entry name" value="Sedlin_N"/>
    <property type="match status" value="1"/>
</dbReference>
<gene>
    <name evidence="1" type="ORF">EDEG_01819</name>
</gene>
<keyword evidence="2" id="KW-1185">Reference proteome</keyword>
<dbReference type="GO" id="GO:0005737">
    <property type="term" value="C:cytoplasm"/>
    <property type="evidence" value="ECO:0007669"/>
    <property type="project" value="GOC"/>
</dbReference>
<dbReference type="InterPro" id="IPR011012">
    <property type="entry name" value="Longin-like_dom_sf"/>
</dbReference>
<dbReference type="GO" id="GO:0006888">
    <property type="term" value="P:endoplasmic reticulum to Golgi vesicle-mediated transport"/>
    <property type="evidence" value="ECO:0007669"/>
    <property type="project" value="InterPro"/>
</dbReference>
<dbReference type="AlphaFoldDB" id="J9D7W7"/>
<sequence>MAEIFMIFNTNLDIIYEKNFNFKSDKEYCTQILLSYAMSDFIPDIRKIAKNYFYSIEVQFSWNISVFVLNSGMCFMFLNECRYSNDVEKFFGKIRDEFSSLIENPFWDENDQIEDINFEKKCAECYDRYILADDSTFF</sequence>
<dbReference type="OrthoDB" id="2191898at2759"/>
<dbReference type="InterPro" id="IPR006722">
    <property type="entry name" value="Sedlin"/>
</dbReference>
<proteinExistence type="predicted"/>
<dbReference type="Gene3D" id="3.30.450.70">
    <property type="match status" value="1"/>
</dbReference>
<comment type="caution">
    <text evidence="1">The sequence shown here is derived from an EMBL/GenBank/DDBJ whole genome shotgun (WGS) entry which is preliminary data.</text>
</comment>
<dbReference type="Proteomes" id="UP000003163">
    <property type="component" value="Unassembled WGS sequence"/>
</dbReference>
<organism evidence="1 2">
    <name type="scientific">Edhazardia aedis (strain USNM 41457)</name>
    <name type="common">Microsporidian parasite</name>
    <dbReference type="NCBI Taxonomy" id="1003232"/>
    <lineage>
        <taxon>Eukaryota</taxon>
        <taxon>Fungi</taxon>
        <taxon>Fungi incertae sedis</taxon>
        <taxon>Microsporidia</taxon>
        <taxon>Edhazardia</taxon>
    </lineage>
</organism>
<name>J9D7W7_EDHAE</name>
<protein>
    <submittedName>
        <fullName evidence="1">Uncharacterized protein</fullName>
    </submittedName>
</protein>
<dbReference type="HOGENOM" id="CLU_1855246_0_0_1"/>
<dbReference type="InParanoid" id="J9D7W7"/>